<evidence type="ECO:0000256" key="7">
    <source>
        <dbReference type="ARBA" id="ARBA00022946"/>
    </source>
</evidence>
<feature type="transmembrane region" description="Helical" evidence="10">
    <location>
        <begin position="334"/>
        <end position="354"/>
    </location>
</feature>
<dbReference type="CDD" id="cd06160">
    <property type="entry name" value="S2P-M50_like_2"/>
    <property type="match status" value="1"/>
</dbReference>
<dbReference type="Proteomes" id="UP000524404">
    <property type="component" value="Unassembled WGS sequence"/>
</dbReference>
<feature type="transmembrane region" description="Helical" evidence="10">
    <location>
        <begin position="117"/>
        <end position="140"/>
    </location>
</feature>
<evidence type="ECO:0000259" key="11">
    <source>
        <dbReference type="Pfam" id="PF02163"/>
    </source>
</evidence>
<evidence type="ECO:0000256" key="4">
    <source>
        <dbReference type="ARBA" id="ARBA00022670"/>
    </source>
</evidence>
<evidence type="ECO:0000256" key="10">
    <source>
        <dbReference type="SAM" id="Phobius"/>
    </source>
</evidence>
<dbReference type="EMBL" id="JACHKT010000060">
    <property type="protein sequence ID" value="MBB6005726.1"/>
    <property type="molecule type" value="Genomic_DNA"/>
</dbReference>
<accession>A0A841ES11</accession>
<evidence type="ECO:0000256" key="8">
    <source>
        <dbReference type="ARBA" id="ARBA00022989"/>
    </source>
</evidence>
<gene>
    <name evidence="12" type="ORF">HNP25_004405</name>
</gene>
<dbReference type="Pfam" id="PF02163">
    <property type="entry name" value="Peptidase_M50"/>
    <property type="match status" value="1"/>
</dbReference>
<dbReference type="GO" id="GO:0008233">
    <property type="term" value="F:peptidase activity"/>
    <property type="evidence" value="ECO:0007669"/>
    <property type="project" value="UniProtKB-KW"/>
</dbReference>
<comment type="cofactor">
    <cofactor evidence="1">
        <name>Zn(2+)</name>
        <dbReference type="ChEBI" id="CHEBI:29105"/>
    </cofactor>
</comment>
<protein>
    <submittedName>
        <fullName evidence="12">Membrane-associated protease RseP (Regulator of RpoE activity)</fullName>
    </submittedName>
</protein>
<dbReference type="InterPro" id="IPR008915">
    <property type="entry name" value="Peptidase_M50"/>
</dbReference>
<dbReference type="PANTHER" id="PTHR31412">
    <property type="entry name" value="ZINC METALLOPROTEASE EGY1"/>
    <property type="match status" value="1"/>
</dbReference>
<comment type="similarity">
    <text evidence="3">Belongs to the peptidase M50B family.</text>
</comment>
<evidence type="ECO:0000313" key="13">
    <source>
        <dbReference type="Proteomes" id="UP000524404"/>
    </source>
</evidence>
<organism evidence="12 13">
    <name type="scientific">Arcicella rosea</name>
    <dbReference type="NCBI Taxonomy" id="502909"/>
    <lineage>
        <taxon>Bacteria</taxon>
        <taxon>Pseudomonadati</taxon>
        <taxon>Bacteroidota</taxon>
        <taxon>Cytophagia</taxon>
        <taxon>Cytophagales</taxon>
        <taxon>Flectobacillaceae</taxon>
        <taxon>Arcicella</taxon>
    </lineage>
</organism>
<keyword evidence="7" id="KW-0809">Transit peptide</keyword>
<keyword evidence="9 10" id="KW-0472">Membrane</keyword>
<feature type="transmembrane region" description="Helical" evidence="10">
    <location>
        <begin position="309"/>
        <end position="328"/>
    </location>
</feature>
<comment type="caution">
    <text evidence="12">The sequence shown here is derived from an EMBL/GenBank/DDBJ whole genome shotgun (WGS) entry which is preliminary data.</text>
</comment>
<keyword evidence="6" id="KW-0378">Hydrolase</keyword>
<dbReference type="GO" id="GO:0016020">
    <property type="term" value="C:membrane"/>
    <property type="evidence" value="ECO:0007669"/>
    <property type="project" value="UniProtKB-SubCell"/>
</dbReference>
<feature type="transmembrane region" description="Helical" evidence="10">
    <location>
        <begin position="246"/>
        <end position="266"/>
    </location>
</feature>
<reference evidence="12 13" key="1">
    <citation type="submission" date="2020-08" db="EMBL/GenBank/DDBJ databases">
        <title>Functional genomics of gut bacteria from endangered species of beetles.</title>
        <authorList>
            <person name="Carlos-Shanley C."/>
        </authorList>
    </citation>
    <scope>NUCLEOTIDE SEQUENCE [LARGE SCALE GENOMIC DNA]</scope>
    <source>
        <strain evidence="12 13">S00070</strain>
    </source>
</reference>
<feature type="transmembrane region" description="Helical" evidence="10">
    <location>
        <begin position="205"/>
        <end position="226"/>
    </location>
</feature>
<dbReference type="PANTHER" id="PTHR31412:SF0">
    <property type="entry name" value="ZINC METALLOPROTEASE EGY1, CHLOROPLASTIC-RELATED"/>
    <property type="match status" value="1"/>
</dbReference>
<comment type="subcellular location">
    <subcellularLocation>
        <location evidence="2">Membrane</location>
        <topology evidence="2">Multi-pass membrane protein</topology>
    </subcellularLocation>
</comment>
<dbReference type="RefSeq" id="WP_184137791.1">
    <property type="nucleotide sequence ID" value="NZ_JACHKT010000060.1"/>
</dbReference>
<keyword evidence="4 12" id="KW-0645">Protease</keyword>
<keyword evidence="8 10" id="KW-1133">Transmembrane helix</keyword>
<evidence type="ECO:0000256" key="5">
    <source>
        <dbReference type="ARBA" id="ARBA00022692"/>
    </source>
</evidence>
<evidence type="ECO:0000256" key="2">
    <source>
        <dbReference type="ARBA" id="ARBA00004141"/>
    </source>
</evidence>
<evidence type="ECO:0000256" key="3">
    <source>
        <dbReference type="ARBA" id="ARBA00007931"/>
    </source>
</evidence>
<dbReference type="GO" id="GO:0006508">
    <property type="term" value="P:proteolysis"/>
    <property type="evidence" value="ECO:0007669"/>
    <property type="project" value="UniProtKB-KW"/>
</dbReference>
<evidence type="ECO:0000256" key="1">
    <source>
        <dbReference type="ARBA" id="ARBA00001947"/>
    </source>
</evidence>
<keyword evidence="5 10" id="KW-0812">Transmembrane</keyword>
<dbReference type="AlphaFoldDB" id="A0A841ES11"/>
<feature type="domain" description="Peptidase M50" evidence="11">
    <location>
        <begin position="54"/>
        <end position="244"/>
    </location>
</feature>
<feature type="transmembrane region" description="Helical" evidence="10">
    <location>
        <begin position="370"/>
        <end position="388"/>
    </location>
</feature>
<keyword evidence="13" id="KW-1185">Reference proteome</keyword>
<feature type="transmembrane region" description="Helical" evidence="10">
    <location>
        <begin position="286"/>
        <end position="302"/>
    </location>
</feature>
<sequence>MKYKKEIIQAVLFIVTLITTTLAGTEAMTAKAFFFAPEPFLLHFPDDFWQGLNFSLPFLGILTCHEFGHYFTARYYKIKTSLPYYIPMFLSVFSAINIGTLGAVIRITGKTRSRKQYFDIGIAGPLAGFVVALVVLYYGFTHLPPFEHIFSIHPDYQQFGKNYPSEVMRIPKFMNGQLVLGDNLLFKFFKNYVADPNLLPPNFEIMHYPLIWAGYLSLFFTALNLFPIGQLDGGHILYGLIGKKNFNIVSPVIFIAFAFFAGFGLFTIEDIKNIGATGYYQSESDFFTWLLAYVLFLRICFSRISENQLTSWVLSLSIVVVQLLLTYIPSIASIQGFSGFLPFLFLLGRFLGIYHPEVEIDEPLDFKRQLLGWLSLIIFILCFTPYPFMQIDFAAK</sequence>
<evidence type="ECO:0000256" key="9">
    <source>
        <dbReference type="ARBA" id="ARBA00023136"/>
    </source>
</evidence>
<dbReference type="InterPro" id="IPR044838">
    <property type="entry name" value="EGY1-like"/>
</dbReference>
<evidence type="ECO:0000256" key="6">
    <source>
        <dbReference type="ARBA" id="ARBA00022801"/>
    </source>
</evidence>
<proteinExistence type="inferred from homology"/>
<evidence type="ECO:0000313" key="12">
    <source>
        <dbReference type="EMBL" id="MBB6005726.1"/>
    </source>
</evidence>
<feature type="transmembrane region" description="Helical" evidence="10">
    <location>
        <begin position="84"/>
        <end position="105"/>
    </location>
</feature>
<name>A0A841ES11_9BACT</name>